<gene>
    <name evidence="2" type="ORF">BHC46_04965</name>
</gene>
<evidence type="ECO:0000256" key="1">
    <source>
        <dbReference type="SAM" id="Phobius"/>
    </source>
</evidence>
<sequence length="60" mass="7116">MLGRLLRLFIVIMLLGVVLRYVLGKQQQQTFGYWVNCLALILLLVTLLMWLLYALKTDFW</sequence>
<dbReference type="AlphaFoldDB" id="A0A066TG35"/>
<dbReference type="NCBIfam" id="NF047648">
    <property type="entry name" value="MIGRI_fam"/>
    <property type="match status" value="1"/>
</dbReference>
<accession>A0A066TG35</accession>
<dbReference type="Proteomes" id="UP000229970">
    <property type="component" value="Unassembled WGS sequence"/>
</dbReference>
<dbReference type="EMBL" id="MEIP01000014">
    <property type="protein sequence ID" value="PIT47657.1"/>
    <property type="molecule type" value="Genomic_DNA"/>
</dbReference>
<dbReference type="InterPro" id="IPR058186">
    <property type="entry name" value="MIGRI"/>
</dbReference>
<evidence type="ECO:0000313" key="3">
    <source>
        <dbReference type="Proteomes" id="UP000229970"/>
    </source>
</evidence>
<reference evidence="2 3" key="1">
    <citation type="journal article" date="2017" name="MBio">
        <title>Type VI secretion-mediated competition in the bee gut microbiome.</title>
        <authorList>
            <person name="Steele M.I."/>
            <person name="Kwong W.K."/>
            <person name="Powell J.E."/>
            <person name="Whiteley M."/>
            <person name="Moran N.A."/>
        </authorList>
    </citation>
    <scope>NUCLEOTIDE SEQUENCE [LARGE SCALE GENOMIC DNA]</scope>
    <source>
        <strain evidence="2 3">Ruf1-X</strain>
    </source>
</reference>
<comment type="caution">
    <text evidence="2">The sequence shown here is derived from an EMBL/GenBank/DDBJ whole genome shotgun (WGS) entry which is preliminary data.</text>
</comment>
<keyword evidence="1" id="KW-0472">Membrane</keyword>
<dbReference type="RefSeq" id="WP_037405786.1">
    <property type="nucleotide sequence ID" value="NZ_MEIP01000014.1"/>
</dbReference>
<organism evidence="2 3">
    <name type="scientific">Snodgrassella alvi</name>
    <dbReference type="NCBI Taxonomy" id="1196083"/>
    <lineage>
        <taxon>Bacteria</taxon>
        <taxon>Pseudomonadati</taxon>
        <taxon>Pseudomonadota</taxon>
        <taxon>Betaproteobacteria</taxon>
        <taxon>Neisseriales</taxon>
        <taxon>Neisseriaceae</taxon>
        <taxon>Snodgrassella</taxon>
    </lineage>
</organism>
<keyword evidence="1" id="KW-0812">Transmembrane</keyword>
<protein>
    <submittedName>
        <fullName evidence="2">Uncharacterized protein</fullName>
    </submittedName>
</protein>
<feature type="transmembrane region" description="Helical" evidence="1">
    <location>
        <begin position="6"/>
        <end position="23"/>
    </location>
</feature>
<evidence type="ECO:0000313" key="2">
    <source>
        <dbReference type="EMBL" id="PIT47657.1"/>
    </source>
</evidence>
<feature type="transmembrane region" description="Helical" evidence="1">
    <location>
        <begin position="35"/>
        <end position="55"/>
    </location>
</feature>
<name>A0A066TG35_9NEIS</name>
<proteinExistence type="predicted"/>
<keyword evidence="1" id="KW-1133">Transmembrane helix</keyword>